<dbReference type="OrthoDB" id="295078at2759"/>
<evidence type="ECO:0000256" key="1">
    <source>
        <dbReference type="SAM" id="Coils"/>
    </source>
</evidence>
<dbReference type="OMA" id="SWINKAF"/>
<feature type="coiled-coil region" evidence="1">
    <location>
        <begin position="162"/>
        <end position="193"/>
    </location>
</feature>
<keyword evidence="4" id="KW-1185">Reference proteome</keyword>
<dbReference type="Ensembl" id="ENSCSET00000008361.1">
    <property type="protein sequence ID" value="ENSCSEP00000008275.1"/>
    <property type="gene ID" value="ENSCSEG00000005295.1"/>
</dbReference>
<feature type="compositionally biased region" description="Basic and acidic residues" evidence="2">
    <location>
        <begin position="243"/>
        <end position="254"/>
    </location>
</feature>
<dbReference type="PANTHER" id="PTHR47728">
    <property type="entry name" value="RAB GTPASE-ACTIVATING PROTEIN 1-LIKE"/>
    <property type="match status" value="1"/>
</dbReference>
<dbReference type="GeneTree" id="ENSGT00940000154611"/>
<proteinExistence type="predicted"/>
<dbReference type="FunCoup" id="A0A3P8V786">
    <property type="interactions" value="38"/>
</dbReference>
<evidence type="ECO:0000256" key="2">
    <source>
        <dbReference type="SAM" id="MobiDB-lite"/>
    </source>
</evidence>
<dbReference type="GeneID" id="103380181"/>
<organism evidence="3 4">
    <name type="scientific">Cynoglossus semilaevis</name>
    <name type="common">Tongue sole</name>
    <dbReference type="NCBI Taxonomy" id="244447"/>
    <lineage>
        <taxon>Eukaryota</taxon>
        <taxon>Metazoa</taxon>
        <taxon>Chordata</taxon>
        <taxon>Craniata</taxon>
        <taxon>Vertebrata</taxon>
        <taxon>Euteleostomi</taxon>
        <taxon>Actinopterygii</taxon>
        <taxon>Neopterygii</taxon>
        <taxon>Teleostei</taxon>
        <taxon>Neoteleostei</taxon>
        <taxon>Acanthomorphata</taxon>
        <taxon>Carangaria</taxon>
        <taxon>Pleuronectiformes</taxon>
        <taxon>Pleuronectoidei</taxon>
        <taxon>Cynoglossidae</taxon>
        <taxon>Cynoglossinae</taxon>
        <taxon>Cynoglossus</taxon>
    </lineage>
</organism>
<reference evidence="3" key="2">
    <citation type="submission" date="2025-08" db="UniProtKB">
        <authorList>
            <consortium name="Ensembl"/>
        </authorList>
    </citation>
    <scope>IDENTIFICATION</scope>
</reference>
<reference evidence="3" key="3">
    <citation type="submission" date="2025-09" db="UniProtKB">
        <authorList>
            <consortium name="Ensembl"/>
        </authorList>
    </citation>
    <scope>IDENTIFICATION</scope>
</reference>
<feature type="compositionally biased region" description="Basic and acidic residues" evidence="2">
    <location>
        <begin position="221"/>
        <end position="234"/>
    </location>
</feature>
<feature type="coiled-coil region" evidence="1">
    <location>
        <begin position="63"/>
        <end position="136"/>
    </location>
</feature>
<dbReference type="Proteomes" id="UP000265120">
    <property type="component" value="Chromosome 1"/>
</dbReference>
<dbReference type="InParanoid" id="A0A3P8V786"/>
<accession>A0A3P8V786</accession>
<evidence type="ECO:0000313" key="3">
    <source>
        <dbReference type="Ensembl" id="ENSCSEP00000008275.1"/>
    </source>
</evidence>
<feature type="region of interest" description="Disordered" evidence="2">
    <location>
        <begin position="214"/>
        <end position="254"/>
    </location>
</feature>
<dbReference type="STRING" id="244447.ENSCSEP00000008275"/>
<dbReference type="AlphaFoldDB" id="A0A3P8V786"/>
<sequence length="363" mass="41288">MMEEVSTMMAYDADLMEQMSEEEILACLVSETGPTFTVPSKKAKLKESRLQIMDGEGKDEDPVDKYLRENLRLQQTSLRLEQENDNLAHRLISSKVALRNALDTAEDRVDELCKDLAQTRHRLEATEEVMRHKEEETAMLKEVFRKELEKTEQDLKRSSGIITDYKQICSQLTNRLEEQQSSHREELDSIRNTVKVCSHCQHVLATAESSIIGGRTTSADAETHGQRTTERDVPEGSEAQNEAEQKKEEQENDSLKDHIRELEKELAQTKLQLVESKCKIQELQHQQGMMANQLQETKNSWINKAFTSLRTSNGGLQALSLPRDGAPSLGWNLHGGSLSEKMLSWRLGENRVTHSLDIKPSDS</sequence>
<name>A0A3P8V786_CYNSE</name>
<keyword evidence="1" id="KW-0175">Coiled coil</keyword>
<protein>
    <submittedName>
        <fullName evidence="3">RAB GTPase activating protein 1-like 2</fullName>
    </submittedName>
</protein>
<dbReference type="RefSeq" id="XP_008310244.1">
    <property type="nucleotide sequence ID" value="XM_008312022.2"/>
</dbReference>
<dbReference type="PANTHER" id="PTHR47728:SF1">
    <property type="entry name" value="RAB GTPASE ACTIVATING PROTEIN 1 LIKE"/>
    <property type="match status" value="1"/>
</dbReference>
<reference evidence="3 4" key="1">
    <citation type="journal article" date="2014" name="Nat. Genet.">
        <title>Whole-genome sequence of a flatfish provides insights into ZW sex chromosome evolution and adaptation to a benthic lifestyle.</title>
        <authorList>
            <person name="Chen S."/>
            <person name="Zhang G."/>
            <person name="Shao C."/>
            <person name="Huang Q."/>
            <person name="Liu G."/>
            <person name="Zhang P."/>
            <person name="Song W."/>
            <person name="An N."/>
            <person name="Chalopin D."/>
            <person name="Volff J.N."/>
            <person name="Hong Y."/>
            <person name="Li Q."/>
            <person name="Sha Z."/>
            <person name="Zhou H."/>
            <person name="Xie M."/>
            <person name="Yu Q."/>
            <person name="Liu Y."/>
            <person name="Xiang H."/>
            <person name="Wang N."/>
            <person name="Wu K."/>
            <person name="Yang C."/>
            <person name="Zhou Q."/>
            <person name="Liao X."/>
            <person name="Yang L."/>
            <person name="Hu Q."/>
            <person name="Zhang J."/>
            <person name="Meng L."/>
            <person name="Jin L."/>
            <person name="Tian Y."/>
            <person name="Lian J."/>
            <person name="Yang J."/>
            <person name="Miao G."/>
            <person name="Liu S."/>
            <person name="Liang Z."/>
            <person name="Yan F."/>
            <person name="Li Y."/>
            <person name="Sun B."/>
            <person name="Zhang H."/>
            <person name="Zhang J."/>
            <person name="Zhu Y."/>
            <person name="Du M."/>
            <person name="Zhao Y."/>
            <person name="Schartl M."/>
            <person name="Tang Q."/>
            <person name="Wang J."/>
        </authorList>
    </citation>
    <scope>NUCLEOTIDE SEQUENCE</scope>
</reference>
<evidence type="ECO:0000313" key="4">
    <source>
        <dbReference type="Proteomes" id="UP000265120"/>
    </source>
</evidence>
<dbReference type="KEGG" id="csem:103380181"/>